<name>A0A2N9ERQ3_FAGSY</name>
<protein>
    <submittedName>
        <fullName evidence="3">Uncharacterized protein</fullName>
    </submittedName>
</protein>
<evidence type="ECO:0000256" key="1">
    <source>
        <dbReference type="SAM" id="MobiDB-lite"/>
    </source>
</evidence>
<dbReference type="PANTHER" id="PTHR31170:SF9">
    <property type="entry name" value="PROTEIN, PUTATIVE (DUF247)-RELATED"/>
    <property type="match status" value="1"/>
</dbReference>
<dbReference type="InterPro" id="IPR004158">
    <property type="entry name" value="DUF247_pln"/>
</dbReference>
<keyword evidence="2" id="KW-1133">Transmembrane helix</keyword>
<reference evidence="3" key="1">
    <citation type="submission" date="2018-02" db="EMBL/GenBank/DDBJ databases">
        <authorList>
            <person name="Cohen D.B."/>
            <person name="Kent A.D."/>
        </authorList>
    </citation>
    <scope>NUCLEOTIDE SEQUENCE</scope>
</reference>
<evidence type="ECO:0000256" key="2">
    <source>
        <dbReference type="SAM" id="Phobius"/>
    </source>
</evidence>
<accession>A0A2N9ERQ3</accession>
<sequence>MKESTSSEIQQANASTKNENQNTEIQNEQLENFIIEKFGNLEPPPTECRINRVPYHLRNQNNEAYTPHVISIGPIHHDKKKFLTTEKYKVRYFRNFMQQVIKHNGIKLEDLVSTIKKMEDRIRRCYVETVTLESDDFVNMIILDVSFILELFLRNNGKIDNPMGMEGWLMPMVLRELLLLENQLPFFVIEKLYHLTVLPSLSNPISLIQLTFDFFKYFNIYNKSPDNVEIKHFTDLLRYFQLPPPNELPERDHEAKFPKYFVTQLYEAGVKFKVASSKYVASRRRDEKASTKCVLDEVASSKCILDDVALSIRDEKPSSKCVVLDEEASTKCLPDEVASSVRDEDPSSRILDLSFKNGVLEIPFLLFDDDTEALVRNIMALEQCDYKTERYVSDFYLILDDLINTTEDVELLIKKGILVNKIGDNNAVTSMINNLNRGINWHNMNSEFCQLSEDLNKHYERTCNRWRAMLRQQYFSTPWRSASTVAAIILLVLTLIQTVFSILK</sequence>
<dbReference type="EMBL" id="OIVN01000277">
    <property type="protein sequence ID" value="SPC77522.1"/>
    <property type="molecule type" value="Genomic_DNA"/>
</dbReference>
<feature type="compositionally biased region" description="Polar residues" evidence="1">
    <location>
        <begin position="1"/>
        <end position="17"/>
    </location>
</feature>
<proteinExistence type="predicted"/>
<feature type="region of interest" description="Disordered" evidence="1">
    <location>
        <begin position="1"/>
        <end position="23"/>
    </location>
</feature>
<keyword evidence="2" id="KW-0812">Transmembrane</keyword>
<dbReference type="Pfam" id="PF03140">
    <property type="entry name" value="DUF247"/>
    <property type="match status" value="2"/>
</dbReference>
<gene>
    <name evidence="3" type="ORF">FSB_LOCUS5404</name>
</gene>
<evidence type="ECO:0000313" key="3">
    <source>
        <dbReference type="EMBL" id="SPC77522.1"/>
    </source>
</evidence>
<keyword evidence="2" id="KW-0472">Membrane</keyword>
<dbReference type="PANTHER" id="PTHR31170">
    <property type="entry name" value="BNAC04G53230D PROTEIN"/>
    <property type="match status" value="1"/>
</dbReference>
<feature type="transmembrane region" description="Helical" evidence="2">
    <location>
        <begin position="479"/>
        <end position="503"/>
    </location>
</feature>
<dbReference type="AlphaFoldDB" id="A0A2N9ERQ3"/>
<organism evidence="3">
    <name type="scientific">Fagus sylvatica</name>
    <name type="common">Beechnut</name>
    <dbReference type="NCBI Taxonomy" id="28930"/>
    <lineage>
        <taxon>Eukaryota</taxon>
        <taxon>Viridiplantae</taxon>
        <taxon>Streptophyta</taxon>
        <taxon>Embryophyta</taxon>
        <taxon>Tracheophyta</taxon>
        <taxon>Spermatophyta</taxon>
        <taxon>Magnoliopsida</taxon>
        <taxon>eudicotyledons</taxon>
        <taxon>Gunneridae</taxon>
        <taxon>Pentapetalae</taxon>
        <taxon>rosids</taxon>
        <taxon>fabids</taxon>
        <taxon>Fagales</taxon>
        <taxon>Fagaceae</taxon>
        <taxon>Fagus</taxon>
    </lineage>
</organism>